<protein>
    <submittedName>
        <fullName evidence="1">Uncharacterized protein</fullName>
    </submittedName>
</protein>
<name>A0A0G4IY38_PLABS</name>
<dbReference type="EMBL" id="OVEO01000013">
    <property type="protein sequence ID" value="SPR00178.1"/>
    <property type="molecule type" value="Genomic_DNA"/>
</dbReference>
<dbReference type="EMBL" id="CDSF01000097">
    <property type="protein sequence ID" value="CEP00059.1"/>
    <property type="molecule type" value="Genomic_DNA"/>
</dbReference>
<geneLocation type="mitochondrion" evidence="2"/>
<reference evidence="2 4" key="2">
    <citation type="submission" date="2018-03" db="EMBL/GenBank/DDBJ databases">
        <authorList>
            <person name="Fogelqvist J."/>
        </authorList>
    </citation>
    <scope>NUCLEOTIDE SEQUENCE [LARGE SCALE GENOMIC DNA]</scope>
</reference>
<organism evidence="1 3">
    <name type="scientific">Plasmodiophora brassicae</name>
    <name type="common">Clubroot disease agent</name>
    <dbReference type="NCBI Taxonomy" id="37360"/>
    <lineage>
        <taxon>Eukaryota</taxon>
        <taxon>Sar</taxon>
        <taxon>Rhizaria</taxon>
        <taxon>Endomyxa</taxon>
        <taxon>Phytomyxea</taxon>
        <taxon>Plasmodiophorida</taxon>
        <taxon>Plasmodiophoridae</taxon>
        <taxon>Plasmodiophora</taxon>
    </lineage>
</organism>
<keyword evidence="2" id="KW-0496">Mitochondrion</keyword>
<reference evidence="1 3" key="1">
    <citation type="submission" date="2015-02" db="EMBL/GenBank/DDBJ databases">
        <authorList>
            <person name="Chooi Y.-H."/>
        </authorList>
    </citation>
    <scope>NUCLEOTIDE SEQUENCE [LARGE SCALE GENOMIC DNA]</scope>
    <source>
        <strain evidence="1">E3</strain>
    </source>
</reference>
<sequence>MRATPYVERAASSTPDLNMDRAAIAKGVIDVRTGIRQLTGLFQYQVAHVPFDTIDDDFDEDVVLDAVHDRLADMLEKLNSEPAQKIDFAAQKEAIARGFSTVRSNAAVAHDDDLHDLNGNLIDARLTNAELSHAIQSEARRVQAEMRLVLQTGRRVHAARRMRHQRLVRLGQEIREHNDRILRKVEECRASLGTNVASIEQLMMDMEERSSPQSTRALERELIDTQVKLHDSQVERRKLEEMLVEAVMGVAITEGSEAEPVSSPGSGTLGRVVNGVVSAVSTVNRGGWWIVSTSTAIPKTFMIDIPRIVLRSSMDAIWRQKKVG</sequence>
<dbReference type="Proteomes" id="UP000290189">
    <property type="component" value="Unassembled WGS sequence"/>
</dbReference>
<evidence type="ECO:0000313" key="1">
    <source>
        <dbReference type="EMBL" id="CEP00059.1"/>
    </source>
</evidence>
<proteinExistence type="predicted"/>
<keyword evidence="3" id="KW-1185">Reference proteome</keyword>
<dbReference type="Proteomes" id="UP000039324">
    <property type="component" value="Unassembled WGS sequence"/>
</dbReference>
<dbReference type="AlphaFoldDB" id="A0A0G4IY38"/>
<evidence type="ECO:0000313" key="4">
    <source>
        <dbReference type="Proteomes" id="UP000290189"/>
    </source>
</evidence>
<evidence type="ECO:0000313" key="3">
    <source>
        <dbReference type="Proteomes" id="UP000039324"/>
    </source>
</evidence>
<gene>
    <name evidence="1" type="ORF">PBRA_007793</name>
    <name evidence="2" type="ORF">PLBR_LOCUS7393</name>
</gene>
<evidence type="ECO:0000313" key="2">
    <source>
        <dbReference type="EMBL" id="SPR00178.1"/>
    </source>
</evidence>
<accession>A0A0G4IY38</accession>